<proteinExistence type="predicted"/>
<evidence type="ECO:0000313" key="2">
    <source>
        <dbReference type="Proteomes" id="UP000663525"/>
    </source>
</evidence>
<dbReference type="Proteomes" id="UP000663525">
    <property type="component" value="Chromosome"/>
</dbReference>
<organism evidence="1 2">
    <name type="scientific">Halapricum desulfuricans</name>
    <dbReference type="NCBI Taxonomy" id="2841257"/>
    <lineage>
        <taxon>Archaea</taxon>
        <taxon>Methanobacteriati</taxon>
        <taxon>Methanobacteriota</taxon>
        <taxon>Stenosarchaea group</taxon>
        <taxon>Halobacteria</taxon>
        <taxon>Halobacteriales</taxon>
        <taxon>Haloarculaceae</taxon>
        <taxon>Halapricum</taxon>
    </lineage>
</organism>
<sequence length="460" mass="51336">MTCKLTQVTLHFLRSGIKIRPYDLSTQSERNQFNHAKAEISRKAGELLASRGLAAEPVHVIFGETVQDRYIFPEDGVSLGGDRANIELYDSLKVLDRGVASANFDDSSLREIIEFIIDERDDPEGVITGIVHPDEETQGSETLSADAFLDKNTPLPDFKIKQINFDYREFLAKAALGKVGIQLPSGGLHIKEESPLSALLRTQDLFQIDSWVDADGRFHYESRSVVDTETFLISADLRRYALTEYNVIVSSGKVSRVHYTSSLKYKIIDASFEVDDLLFPIKYLYKESGARTVSPNGVSAHGVASIDIPNGHSISPDPPKNIHGPQALEAAATRRLLAEHLDNKSGNIVINGVASEDKARLTNMHVGDYVFVFDDLPEKCVRDVDGGFFLITSVQHKINSREGWKIIAEVGSIPLGAIETDSWIYDESENEKYDTLELYYNDNGSEERWKLFGENQFIGE</sequence>
<protein>
    <submittedName>
        <fullName evidence="1">Uncharacterized protein</fullName>
    </submittedName>
</protein>
<evidence type="ECO:0000313" key="1">
    <source>
        <dbReference type="EMBL" id="QSG06408.1"/>
    </source>
</evidence>
<dbReference type="GeneID" id="68855643"/>
<name>A0A897N2F6_9EURY</name>
<dbReference type="EMBL" id="CP064787">
    <property type="protein sequence ID" value="QSG06408.1"/>
    <property type="molecule type" value="Genomic_DNA"/>
</dbReference>
<accession>A0A897N2F6</accession>
<reference evidence="1" key="1">
    <citation type="submission" date="2020-11" db="EMBL/GenBank/DDBJ databases">
        <title>Carbohydrate-dependent, anaerobic sulfur respiration: A novel catabolism in halophilic archaea.</title>
        <authorList>
            <person name="Sorokin D.Y."/>
            <person name="Messina E."/>
            <person name="Smedile F."/>
            <person name="La Cono V."/>
            <person name="Hallsworth J.E."/>
            <person name="Yakimov M.M."/>
        </authorList>
    </citation>
    <scope>NUCLEOTIDE SEQUENCE</scope>
    <source>
        <strain evidence="1">HSR12-1</strain>
    </source>
</reference>
<dbReference type="RefSeq" id="WP_229112852.1">
    <property type="nucleotide sequence ID" value="NZ_CP064787.1"/>
</dbReference>
<gene>
    <name evidence="1" type="ORF">HSR121_2076</name>
</gene>
<dbReference type="AlphaFoldDB" id="A0A897N2F6"/>